<dbReference type="Pfam" id="PF00106">
    <property type="entry name" value="adh_short"/>
    <property type="match status" value="1"/>
</dbReference>
<name>A0AAV5RMX1_STABA</name>
<dbReference type="GO" id="GO:0016616">
    <property type="term" value="F:oxidoreductase activity, acting on the CH-OH group of donors, NAD or NADP as acceptor"/>
    <property type="evidence" value="ECO:0007669"/>
    <property type="project" value="TreeGrafter"/>
</dbReference>
<gene>
    <name evidence="4" type="ORF">DASB73_028070</name>
</gene>
<dbReference type="PRINTS" id="PR00081">
    <property type="entry name" value="GDHRDH"/>
</dbReference>
<dbReference type="PANTHER" id="PTHR24322">
    <property type="entry name" value="PKSB"/>
    <property type="match status" value="1"/>
</dbReference>
<dbReference type="Proteomes" id="UP001362899">
    <property type="component" value="Unassembled WGS sequence"/>
</dbReference>
<evidence type="ECO:0000313" key="4">
    <source>
        <dbReference type="EMBL" id="GMM51844.1"/>
    </source>
</evidence>
<evidence type="ECO:0000256" key="2">
    <source>
        <dbReference type="ARBA" id="ARBA00022857"/>
    </source>
</evidence>
<dbReference type="InterPro" id="IPR020904">
    <property type="entry name" value="Sc_DH/Rdtase_CS"/>
</dbReference>
<comment type="similarity">
    <text evidence="1">Belongs to the short-chain dehydrogenases/reductases (SDR) family.</text>
</comment>
<reference evidence="4 5" key="1">
    <citation type="journal article" date="2023" name="Elife">
        <title>Identification of key yeast species and microbe-microbe interactions impacting larval growth of Drosophila in the wild.</title>
        <authorList>
            <person name="Mure A."/>
            <person name="Sugiura Y."/>
            <person name="Maeda R."/>
            <person name="Honda K."/>
            <person name="Sakurai N."/>
            <person name="Takahashi Y."/>
            <person name="Watada M."/>
            <person name="Katoh T."/>
            <person name="Gotoh A."/>
            <person name="Gotoh Y."/>
            <person name="Taniguchi I."/>
            <person name="Nakamura K."/>
            <person name="Hayashi T."/>
            <person name="Katayama T."/>
            <person name="Uemura T."/>
            <person name="Hattori Y."/>
        </authorList>
    </citation>
    <scope>NUCLEOTIDE SEQUENCE [LARGE SCALE GENOMIC DNA]</scope>
    <source>
        <strain evidence="4 5">SB-73</strain>
    </source>
</reference>
<dbReference type="Gene3D" id="3.40.50.720">
    <property type="entry name" value="NAD(P)-binding Rossmann-like Domain"/>
    <property type="match status" value="1"/>
</dbReference>
<accession>A0AAV5RMX1</accession>
<sequence>MGLWLLPTDICLVTGGKTGLGAELINLFANYGCQTVSLDLYSLTEDNSIVVPECVNSLSTEHRTGNVATLHLNCDVCDEQSILEAKELIYKRFHRYPSVIILNAAIRGAISSVNNTSTKSLQRIIDVNLGGVIRCAKIFMPEMISMNRGYIVTIASALGMVIPKGFSAYGAAKAGVIGFHEGLSFELADHKKVRTLLVCPGQLDTELFSDVHTPNKFVAPVVSKSKLAEVIFKRIRKGKTHTIYSPLYVRYLPWMKVMSTPLMRTARKISNIDKVYDEAVATTEP</sequence>
<dbReference type="EMBL" id="BTGC01000008">
    <property type="protein sequence ID" value="GMM51844.1"/>
    <property type="molecule type" value="Genomic_DNA"/>
</dbReference>
<keyword evidence="3" id="KW-0560">Oxidoreductase</keyword>
<dbReference type="InterPro" id="IPR002347">
    <property type="entry name" value="SDR_fam"/>
</dbReference>
<dbReference type="PROSITE" id="PS00061">
    <property type="entry name" value="ADH_SHORT"/>
    <property type="match status" value="1"/>
</dbReference>
<comment type="caution">
    <text evidence="4">The sequence shown here is derived from an EMBL/GenBank/DDBJ whole genome shotgun (WGS) entry which is preliminary data.</text>
</comment>
<dbReference type="AlphaFoldDB" id="A0AAV5RMX1"/>
<organism evidence="4 5">
    <name type="scientific">Starmerella bacillaris</name>
    <name type="common">Yeast</name>
    <name type="synonym">Candida zemplinina</name>
    <dbReference type="NCBI Taxonomy" id="1247836"/>
    <lineage>
        <taxon>Eukaryota</taxon>
        <taxon>Fungi</taxon>
        <taxon>Dikarya</taxon>
        <taxon>Ascomycota</taxon>
        <taxon>Saccharomycotina</taxon>
        <taxon>Dipodascomycetes</taxon>
        <taxon>Dipodascales</taxon>
        <taxon>Trichomonascaceae</taxon>
        <taxon>Starmerella</taxon>
    </lineage>
</organism>
<evidence type="ECO:0000256" key="3">
    <source>
        <dbReference type="ARBA" id="ARBA00023002"/>
    </source>
</evidence>
<dbReference type="SUPFAM" id="SSF51735">
    <property type="entry name" value="NAD(P)-binding Rossmann-fold domains"/>
    <property type="match status" value="1"/>
</dbReference>
<evidence type="ECO:0000256" key="1">
    <source>
        <dbReference type="ARBA" id="ARBA00006484"/>
    </source>
</evidence>
<evidence type="ECO:0000313" key="5">
    <source>
        <dbReference type="Proteomes" id="UP001362899"/>
    </source>
</evidence>
<dbReference type="InterPro" id="IPR036291">
    <property type="entry name" value="NAD(P)-bd_dom_sf"/>
</dbReference>
<dbReference type="PANTHER" id="PTHR24322:SF736">
    <property type="entry name" value="RETINOL DEHYDROGENASE 10"/>
    <property type="match status" value="1"/>
</dbReference>
<proteinExistence type="inferred from homology"/>
<keyword evidence="2" id="KW-0521">NADP</keyword>
<protein>
    <submittedName>
        <fullName evidence="4">Short-chain dehydrogenase/reductase</fullName>
    </submittedName>
</protein>
<keyword evidence="5" id="KW-1185">Reference proteome</keyword>